<gene>
    <name evidence="5" type="ORF">EI555_009419</name>
</gene>
<protein>
    <recommendedName>
        <fullName evidence="2">Zona pellucida protein C</fullName>
    </recommendedName>
</protein>
<reference evidence="6" key="1">
    <citation type="journal article" date="2019" name="IScience">
        <title>Narwhal Genome Reveals Long-Term Low Genetic Diversity despite Current Large Abundance Size.</title>
        <authorList>
            <person name="Westbury M.V."/>
            <person name="Petersen B."/>
            <person name="Garde E."/>
            <person name="Heide-Jorgensen M.P."/>
            <person name="Lorenzen E.D."/>
        </authorList>
    </citation>
    <scope>NUCLEOTIDE SEQUENCE [LARGE SCALE GENOMIC DNA]</scope>
</reference>
<sequence>MTPDTLVYAIIIHYNSLPANSSGIWRTNPTVIPIKCSYTRRRSVGSKAIQPTWIPFSSTLSSQQRMKCTIRLMTESWSSEGNSPSFQLNDVIHIQVDVHTGSHIALRLSIDSYVAMRTPNTESTP</sequence>
<dbReference type="PANTHER" id="PTHR11576">
    <property type="entry name" value="ZONA PELLUCIDA SPERM-BINDING PROTEIN 3"/>
    <property type="match status" value="1"/>
</dbReference>
<name>A0A4U1FPW1_MONMO</name>
<dbReference type="AlphaFoldDB" id="A0A4U1FPW1"/>
<dbReference type="InterPro" id="IPR055355">
    <property type="entry name" value="ZP-C"/>
</dbReference>
<dbReference type="Gene3D" id="2.60.40.4100">
    <property type="entry name" value="Zona pellucida, ZP-C domain"/>
    <property type="match status" value="1"/>
</dbReference>
<dbReference type="GO" id="GO:0032190">
    <property type="term" value="F:acrosin binding"/>
    <property type="evidence" value="ECO:0007669"/>
    <property type="project" value="TreeGrafter"/>
</dbReference>
<dbReference type="GO" id="GO:2000344">
    <property type="term" value="P:positive regulation of acrosome reaction"/>
    <property type="evidence" value="ECO:0007669"/>
    <property type="project" value="TreeGrafter"/>
</dbReference>
<dbReference type="GO" id="GO:0031012">
    <property type="term" value="C:extracellular matrix"/>
    <property type="evidence" value="ECO:0007669"/>
    <property type="project" value="TreeGrafter"/>
</dbReference>
<dbReference type="Gene3D" id="2.60.40.3210">
    <property type="entry name" value="Zona pellucida, ZP-N domain"/>
    <property type="match status" value="1"/>
</dbReference>
<dbReference type="GO" id="GO:0007339">
    <property type="term" value="P:binding of sperm to zona pellucida"/>
    <property type="evidence" value="ECO:0007669"/>
    <property type="project" value="TreeGrafter"/>
</dbReference>
<dbReference type="InterPro" id="IPR042235">
    <property type="entry name" value="ZP-C_dom"/>
</dbReference>
<proteinExistence type="predicted"/>
<dbReference type="PANTHER" id="PTHR11576:SF2">
    <property type="entry name" value="ZONA PELLUCIDA SPERM-BINDING PROTEIN 3"/>
    <property type="match status" value="1"/>
</dbReference>
<feature type="domain" description="ZP" evidence="4">
    <location>
        <begin position="1"/>
        <end position="125"/>
    </location>
</feature>
<evidence type="ECO:0000313" key="5">
    <source>
        <dbReference type="EMBL" id="TKC52222.1"/>
    </source>
</evidence>
<dbReference type="EMBL" id="RWIC01000036">
    <property type="protein sequence ID" value="TKC52222.1"/>
    <property type="molecule type" value="Genomic_DNA"/>
</dbReference>
<accession>A0A4U1FPW1</accession>
<dbReference type="Proteomes" id="UP000308365">
    <property type="component" value="Unassembled WGS sequence"/>
</dbReference>
<evidence type="ECO:0000256" key="1">
    <source>
        <dbReference type="ARBA" id="ARBA00023157"/>
    </source>
</evidence>
<dbReference type="InterPro" id="IPR001507">
    <property type="entry name" value="ZP_dom"/>
</dbReference>
<organism evidence="5 6">
    <name type="scientific">Monodon monoceros</name>
    <name type="common">Narwhal</name>
    <name type="synonym">Ceratodon monodon</name>
    <dbReference type="NCBI Taxonomy" id="40151"/>
    <lineage>
        <taxon>Eukaryota</taxon>
        <taxon>Metazoa</taxon>
        <taxon>Chordata</taxon>
        <taxon>Craniata</taxon>
        <taxon>Vertebrata</taxon>
        <taxon>Euteleostomi</taxon>
        <taxon>Mammalia</taxon>
        <taxon>Eutheria</taxon>
        <taxon>Laurasiatheria</taxon>
        <taxon>Artiodactyla</taxon>
        <taxon>Whippomorpha</taxon>
        <taxon>Cetacea</taxon>
        <taxon>Odontoceti</taxon>
        <taxon>Monodontidae</taxon>
        <taxon>Monodon</taxon>
    </lineage>
</organism>
<evidence type="ECO:0000259" key="4">
    <source>
        <dbReference type="PROSITE" id="PS51034"/>
    </source>
</evidence>
<dbReference type="GO" id="GO:0035803">
    <property type="term" value="P:egg coat formation"/>
    <property type="evidence" value="ECO:0007669"/>
    <property type="project" value="TreeGrafter"/>
</dbReference>
<comment type="subunit">
    <text evidence="3">Polymers of ZP2 and ZP3 organized into long filaments cross-linked by ZP1 homodimers. Interacts with ZP1 and ZP2.</text>
</comment>
<evidence type="ECO:0000313" key="6">
    <source>
        <dbReference type="Proteomes" id="UP000308365"/>
    </source>
</evidence>
<dbReference type="Pfam" id="PF00100">
    <property type="entry name" value="Zona_pellucida"/>
    <property type="match status" value="1"/>
</dbReference>
<keyword evidence="1" id="KW-1015">Disulfide bond</keyword>
<evidence type="ECO:0000256" key="2">
    <source>
        <dbReference type="ARBA" id="ARBA00029712"/>
    </source>
</evidence>
<evidence type="ECO:0000256" key="3">
    <source>
        <dbReference type="ARBA" id="ARBA00047057"/>
    </source>
</evidence>
<dbReference type="PROSITE" id="PS51034">
    <property type="entry name" value="ZP_2"/>
    <property type="match status" value="1"/>
</dbReference>
<comment type="caution">
    <text evidence="5">The sequence shown here is derived from an EMBL/GenBank/DDBJ whole genome shotgun (WGS) entry which is preliminary data.</text>
</comment>